<name>A0A8J6HPS6_TENMO</name>
<reference evidence="5" key="2">
    <citation type="submission" date="2021-08" db="EMBL/GenBank/DDBJ databases">
        <authorList>
            <person name="Eriksson T."/>
        </authorList>
    </citation>
    <scope>NUCLEOTIDE SEQUENCE</scope>
    <source>
        <strain evidence="5">Stoneville</strain>
        <tissue evidence="5">Whole head</tissue>
    </source>
</reference>
<comment type="subcellular location">
    <subcellularLocation>
        <location evidence="1">Nucleus</location>
    </subcellularLocation>
</comment>
<dbReference type="EMBL" id="JABDTM020017515">
    <property type="protein sequence ID" value="KAH0818509.1"/>
    <property type="molecule type" value="Genomic_DNA"/>
</dbReference>
<proteinExistence type="predicted"/>
<dbReference type="Pfam" id="PF13358">
    <property type="entry name" value="DDE_3"/>
    <property type="match status" value="1"/>
</dbReference>
<organism evidence="5 6">
    <name type="scientific">Tenebrio molitor</name>
    <name type="common">Yellow mealworm beetle</name>
    <dbReference type="NCBI Taxonomy" id="7067"/>
    <lineage>
        <taxon>Eukaryota</taxon>
        <taxon>Metazoa</taxon>
        <taxon>Ecdysozoa</taxon>
        <taxon>Arthropoda</taxon>
        <taxon>Hexapoda</taxon>
        <taxon>Insecta</taxon>
        <taxon>Pterygota</taxon>
        <taxon>Neoptera</taxon>
        <taxon>Endopterygota</taxon>
        <taxon>Coleoptera</taxon>
        <taxon>Polyphaga</taxon>
        <taxon>Cucujiformia</taxon>
        <taxon>Tenebrionidae</taxon>
        <taxon>Tenebrio</taxon>
    </lineage>
</organism>
<dbReference type="SUPFAM" id="SSF46689">
    <property type="entry name" value="Homeodomain-like"/>
    <property type="match status" value="1"/>
</dbReference>
<sequence>MNNNREHRHLSEIGVVKLVTLLQEGHSQQEVARRLGVSQSVVSRAWRRYRETGIYHRRQGQGRKRKTTYAEDRLLRISAKRKRFCTARELKNDLQLATGTTVSTDTIRRRLSEAELKPYRPATGPVLTAAHRRARLQFTHRHADLQIEDWRHVFFTDESRFCLSTNDRRRREFGGGQVNDLFNVPYKKWNGLVVDQLWFGVESLLRIVPTWDDIIVPVVETFGAIHGPGFVFMHDNARPHIANVVRQELVAANINVLEWPPRSPDLNPIEHLWDNLDRKIRALENPPRTLHELSIRLQEVWTAIHQEEIAALIKSMPSRIADCIRARGGHTRY</sequence>
<dbReference type="Gene3D" id="1.10.10.60">
    <property type="entry name" value="Homeodomain-like"/>
    <property type="match status" value="1"/>
</dbReference>
<dbReference type="GO" id="GO:0005634">
    <property type="term" value="C:nucleus"/>
    <property type="evidence" value="ECO:0007669"/>
    <property type="project" value="UniProtKB-SubCell"/>
</dbReference>
<dbReference type="Proteomes" id="UP000719412">
    <property type="component" value="Unassembled WGS sequence"/>
</dbReference>
<evidence type="ECO:0000259" key="3">
    <source>
        <dbReference type="Pfam" id="PF13358"/>
    </source>
</evidence>
<feature type="domain" description="Insertion element IS150 protein InsJ-like helix-turn-helix" evidence="4">
    <location>
        <begin position="17"/>
        <end position="60"/>
    </location>
</feature>
<evidence type="ECO:0000259" key="4">
    <source>
        <dbReference type="Pfam" id="PF13518"/>
    </source>
</evidence>
<accession>A0A8J6HPS6</accession>
<dbReference type="GO" id="GO:0003677">
    <property type="term" value="F:DNA binding"/>
    <property type="evidence" value="ECO:0007669"/>
    <property type="project" value="InterPro"/>
</dbReference>
<gene>
    <name evidence="5" type="ORF">GEV33_004282</name>
</gene>
<dbReference type="PANTHER" id="PTHR23022:SF134">
    <property type="entry name" value="TRANSPOSABLE ELEMENT TC1 TRANSPOSASE"/>
    <property type="match status" value="1"/>
</dbReference>
<dbReference type="AlphaFoldDB" id="A0A8J6HPS6"/>
<dbReference type="InterPro" id="IPR002492">
    <property type="entry name" value="Transposase_Tc1-like"/>
</dbReference>
<protein>
    <recommendedName>
        <fullName evidence="7">Transposase</fullName>
    </recommendedName>
</protein>
<evidence type="ECO:0000313" key="6">
    <source>
        <dbReference type="Proteomes" id="UP000719412"/>
    </source>
</evidence>
<evidence type="ECO:0000256" key="1">
    <source>
        <dbReference type="ARBA" id="ARBA00004123"/>
    </source>
</evidence>
<dbReference type="GO" id="GO:0015074">
    <property type="term" value="P:DNA integration"/>
    <property type="evidence" value="ECO:0007669"/>
    <property type="project" value="InterPro"/>
</dbReference>
<keyword evidence="6" id="KW-1185">Reference proteome</keyword>
<dbReference type="GO" id="GO:0006313">
    <property type="term" value="P:DNA transposition"/>
    <property type="evidence" value="ECO:0007669"/>
    <property type="project" value="InterPro"/>
</dbReference>
<comment type="caution">
    <text evidence="5">The sequence shown here is derived from an EMBL/GenBank/DDBJ whole genome shotgun (WGS) entry which is preliminary data.</text>
</comment>
<reference evidence="5" key="1">
    <citation type="journal article" date="2020" name="J Insects Food Feed">
        <title>The yellow mealworm (Tenebrio molitor) genome: a resource for the emerging insects as food and feed industry.</title>
        <authorList>
            <person name="Eriksson T."/>
            <person name="Andere A."/>
            <person name="Kelstrup H."/>
            <person name="Emery V."/>
            <person name="Picard C."/>
        </authorList>
    </citation>
    <scope>NUCLEOTIDE SEQUENCE</scope>
    <source>
        <strain evidence="5">Stoneville</strain>
        <tissue evidence="5">Whole head</tissue>
    </source>
</reference>
<dbReference type="InterPro" id="IPR036397">
    <property type="entry name" value="RNaseH_sf"/>
</dbReference>
<dbReference type="InterPro" id="IPR055247">
    <property type="entry name" value="InsJ-like_HTH"/>
</dbReference>
<feature type="domain" description="Transposase Tc1-like" evidence="2">
    <location>
        <begin position="74"/>
        <end position="144"/>
    </location>
</feature>
<feature type="domain" description="Tc1-like transposase DDE" evidence="3">
    <location>
        <begin position="229"/>
        <end position="288"/>
    </location>
</feature>
<evidence type="ECO:0000313" key="5">
    <source>
        <dbReference type="EMBL" id="KAH0818509.1"/>
    </source>
</evidence>
<dbReference type="Pfam" id="PF01498">
    <property type="entry name" value="HTH_Tnp_Tc3_2"/>
    <property type="match status" value="1"/>
</dbReference>
<dbReference type="InterPro" id="IPR009057">
    <property type="entry name" value="Homeodomain-like_sf"/>
</dbReference>
<dbReference type="PANTHER" id="PTHR23022">
    <property type="entry name" value="TRANSPOSABLE ELEMENT-RELATED"/>
    <property type="match status" value="1"/>
</dbReference>
<dbReference type="Pfam" id="PF13518">
    <property type="entry name" value="HTH_28"/>
    <property type="match status" value="1"/>
</dbReference>
<evidence type="ECO:0008006" key="7">
    <source>
        <dbReference type="Google" id="ProtNLM"/>
    </source>
</evidence>
<dbReference type="InterPro" id="IPR038717">
    <property type="entry name" value="Tc1-like_DDE_dom"/>
</dbReference>
<dbReference type="InterPro" id="IPR052338">
    <property type="entry name" value="Transposase_5"/>
</dbReference>
<evidence type="ECO:0000259" key="2">
    <source>
        <dbReference type="Pfam" id="PF01498"/>
    </source>
</evidence>
<dbReference type="Gene3D" id="3.30.420.10">
    <property type="entry name" value="Ribonuclease H-like superfamily/Ribonuclease H"/>
    <property type="match status" value="1"/>
</dbReference>